<feature type="region of interest" description="Disordered" evidence="1">
    <location>
        <begin position="146"/>
        <end position="242"/>
    </location>
</feature>
<evidence type="ECO:0000313" key="2">
    <source>
        <dbReference type="EMBL" id="KAF4230625.1"/>
    </source>
</evidence>
<dbReference type="AlphaFoldDB" id="A0A8H4GXA6"/>
<feature type="compositionally biased region" description="Basic and acidic residues" evidence="1">
    <location>
        <begin position="708"/>
        <end position="725"/>
    </location>
</feature>
<feature type="compositionally biased region" description="Polar residues" evidence="1">
    <location>
        <begin position="649"/>
        <end position="669"/>
    </location>
</feature>
<protein>
    <submittedName>
        <fullName evidence="2">Uncharacterized protein</fullName>
    </submittedName>
</protein>
<reference evidence="2" key="1">
    <citation type="journal article" date="2020" name="bioRxiv">
        <title>Genomic and phenotypic heterogeneity of clinical isolates of the human pathogens Aspergillus fumigatus, Aspergillus lentulus and Aspergillus fumigatiaffinis.</title>
        <authorList>
            <person name="dos Santos R.A.C."/>
            <person name="Steenwyk J.L."/>
            <person name="Rivero-Menendez O."/>
            <person name="Mead M.E."/>
            <person name="Silva L.P."/>
            <person name="Bastos R.W."/>
            <person name="Alastruey-Izquierdo A."/>
            <person name="Goldman G.H."/>
            <person name="Rokas A."/>
        </authorList>
    </citation>
    <scope>NUCLEOTIDE SEQUENCE</scope>
    <source>
        <strain evidence="2">CNM-CM6805</strain>
    </source>
</reference>
<proteinExistence type="predicted"/>
<sequence>MSNLRSSVSAQGRNDEAPKLEDYYFETYSQAWPFVEKLLWGEEVERDRARNQMRRVNSAIEKLNRKHGKRPDRCKINIEKYLAIGERLLNAAIRSVTDGDDSEYNALREKYNNYFRSQRFPDTFCISDEKFNALRQSLEPLVQKTREEYSSELSDVPDEEHIDAEQDNDRREELENAYTRAGLSDHGSSSAEEHGRQNPDVEPGDQSDEHHDRYDDDGYDDDGYDDDGFFDQSPPNPSRKDRGFWETHYVAFDDLLHDTQKVWGSLMTEGEILAYRLQGNVGYSVIVGYECDGRQIARLEAAARRPIPKDAQHISEISKARKPIYEDKNRKFKEYRNRADVQGIGLVAWRVEGNYETDPTSVLRPSRKAWYPETYIQVYWTDNSWSWESRDGLRFVYGGDSYRVDILIYRQAISQEADFQEALTGHRPEFPDGGPMANKHWRNENAYGGAFWLQPRARKNKRVVKIEEEGVENVKSEDEDGLWDPAENGATQPFADGLEASGDPPQGSPDAPSNWERADYDPLMQNINTERNFGGDSRNMEAFERRQGALPHRLRTGNIAHTQRYQGSQDRRWDSAHTRERNSATHQTPYESRPHRNLNSAPPERRRFNPGPSRRSPTVDAPRTQQRNIDGFMDARRANSEATPRSGPPNGSRTLQGYSQGLHGSSARRNPNAAPLRMQASTTPRGDVPLRASNIRERHNHQTGTARQSERHLNTPHDAQERDTNTPRLAASQHRASRNAPSSPMWGTFAPARQASDPSSTPGIIRNRGGGTTPHFPGRQKRPDILASSGRVAPRGGPQVQTRRNEGSSSRSAQTTSEGRRRVKVV</sequence>
<evidence type="ECO:0000256" key="1">
    <source>
        <dbReference type="SAM" id="MobiDB-lite"/>
    </source>
</evidence>
<feature type="compositionally biased region" description="Acidic residues" evidence="1">
    <location>
        <begin position="217"/>
        <end position="229"/>
    </location>
</feature>
<accession>A0A8H4GXA6</accession>
<dbReference type="Proteomes" id="UP000653565">
    <property type="component" value="Unassembled WGS sequence"/>
</dbReference>
<name>A0A8H4GXA6_9EURO</name>
<reference evidence="2" key="2">
    <citation type="submission" date="2020-04" db="EMBL/GenBank/DDBJ databases">
        <authorList>
            <person name="Santos R.A.C."/>
            <person name="Steenwyk J.L."/>
            <person name="Rivero-Menendez O."/>
            <person name="Mead M.E."/>
            <person name="Silva L.P."/>
            <person name="Bastos R.W."/>
            <person name="Alastruey-Izquierdo A."/>
            <person name="Goldman G.H."/>
            <person name="Rokas A."/>
        </authorList>
    </citation>
    <scope>NUCLEOTIDE SEQUENCE</scope>
    <source>
        <strain evidence="2">CNM-CM6805</strain>
    </source>
</reference>
<feature type="compositionally biased region" description="Polar residues" evidence="1">
    <location>
        <begin position="559"/>
        <end position="568"/>
    </location>
</feature>
<evidence type="ECO:0000313" key="3">
    <source>
        <dbReference type="Proteomes" id="UP000653565"/>
    </source>
</evidence>
<feature type="compositionally biased region" description="Basic and acidic residues" evidence="1">
    <location>
        <begin position="163"/>
        <end position="174"/>
    </location>
</feature>
<keyword evidence="3" id="KW-1185">Reference proteome</keyword>
<feature type="compositionally biased region" description="Basic and acidic residues" evidence="1">
    <location>
        <begin position="569"/>
        <end position="583"/>
    </location>
</feature>
<gene>
    <name evidence="2" type="ORF">CNMCM6805_000660</name>
</gene>
<organism evidence="2 3">
    <name type="scientific">Aspergillus fumigatiaffinis</name>
    <dbReference type="NCBI Taxonomy" id="340414"/>
    <lineage>
        <taxon>Eukaryota</taxon>
        <taxon>Fungi</taxon>
        <taxon>Dikarya</taxon>
        <taxon>Ascomycota</taxon>
        <taxon>Pezizomycotina</taxon>
        <taxon>Eurotiomycetes</taxon>
        <taxon>Eurotiomycetidae</taxon>
        <taxon>Eurotiales</taxon>
        <taxon>Aspergillaceae</taxon>
        <taxon>Aspergillus</taxon>
        <taxon>Aspergillus subgen. Fumigati</taxon>
    </lineage>
</organism>
<comment type="caution">
    <text evidence="2">The sequence shown here is derived from an EMBL/GenBank/DDBJ whole genome shotgun (WGS) entry which is preliminary data.</text>
</comment>
<feature type="region of interest" description="Disordered" evidence="1">
    <location>
        <begin position="548"/>
        <end position="826"/>
    </location>
</feature>
<dbReference type="EMBL" id="JAAAPX010000114">
    <property type="protein sequence ID" value="KAF4230625.1"/>
    <property type="molecule type" value="Genomic_DNA"/>
</dbReference>
<feature type="compositionally biased region" description="Polar residues" evidence="1">
    <location>
        <begin position="799"/>
        <end position="817"/>
    </location>
</feature>
<feature type="region of interest" description="Disordered" evidence="1">
    <location>
        <begin position="471"/>
        <end position="518"/>
    </location>
</feature>
<feature type="compositionally biased region" description="Basic and acidic residues" evidence="1">
    <location>
        <begin position="207"/>
        <end position="216"/>
    </location>
</feature>